<dbReference type="PROSITE" id="PS51379">
    <property type="entry name" value="4FE4S_FER_2"/>
    <property type="match status" value="2"/>
</dbReference>
<evidence type="ECO:0000256" key="8">
    <source>
        <dbReference type="ARBA" id="ARBA00038844"/>
    </source>
</evidence>
<dbReference type="NCBIfam" id="NF004538">
    <property type="entry name" value="PRK05888.1-4"/>
    <property type="match status" value="1"/>
</dbReference>
<feature type="binding site" evidence="12">
    <location>
        <position position="60"/>
    </location>
    <ligand>
        <name>[4Fe-4S] cluster</name>
        <dbReference type="ChEBI" id="CHEBI:49883"/>
        <label>1</label>
    </ligand>
</feature>
<evidence type="ECO:0000313" key="15">
    <source>
        <dbReference type="EMBL" id="PSX06989.1"/>
    </source>
</evidence>
<comment type="caution">
    <text evidence="14">The sequence shown here is derived from an EMBL/GenBank/DDBJ whole genome shotgun (WGS) entry which is preliminary data.</text>
</comment>
<keyword evidence="12" id="KW-0830">Ubiquinone</keyword>
<dbReference type="GO" id="GO:0009060">
    <property type="term" value="P:aerobic respiration"/>
    <property type="evidence" value="ECO:0007669"/>
    <property type="project" value="TreeGrafter"/>
</dbReference>
<sequence length="177" mass="19956">MKVIQILQEVTGAFAATIKHVWAPRDTVCYPEVKPDLPERWRGRIVLTRDPDGDERCVACYLCSSVCPANAITIQGAEREDERRYAKTFELDFSRCIFCGMCEEACPTLSIQCTTDFEMGKYSRDKLLYEKEDLLIDGTGKHPDFNYYKQAGVAITGKAIGDGENEKPPIDVYSLLP</sequence>
<protein>
    <recommendedName>
        <fullName evidence="9 12">NADH-quinone oxidoreductase subunit I</fullName>
        <ecNumber evidence="12">7.1.1.-</ecNumber>
    </recommendedName>
    <alternativeName>
        <fullName evidence="10 12">NADH dehydrogenase I subunit I</fullName>
    </alternativeName>
    <alternativeName>
        <fullName evidence="11 12">NDH-1 subunit I</fullName>
    </alternativeName>
</protein>
<dbReference type="EMBL" id="MSCJ01000001">
    <property type="protein sequence ID" value="PQJ66375.1"/>
    <property type="molecule type" value="Genomic_DNA"/>
</dbReference>
<evidence type="ECO:0000256" key="4">
    <source>
        <dbReference type="ARBA" id="ARBA00022737"/>
    </source>
</evidence>
<evidence type="ECO:0000256" key="10">
    <source>
        <dbReference type="ARBA" id="ARBA00041748"/>
    </source>
</evidence>
<dbReference type="PROSITE" id="PS00198">
    <property type="entry name" value="4FE4S_FER_1"/>
    <property type="match status" value="2"/>
</dbReference>
<evidence type="ECO:0000259" key="13">
    <source>
        <dbReference type="PROSITE" id="PS51379"/>
    </source>
</evidence>
<dbReference type="EMBL" id="PYOU01000003">
    <property type="protein sequence ID" value="PSX11608.1"/>
    <property type="molecule type" value="Genomic_DNA"/>
</dbReference>
<dbReference type="GO" id="GO:0051539">
    <property type="term" value="F:4 iron, 4 sulfur cluster binding"/>
    <property type="evidence" value="ECO:0007669"/>
    <property type="project" value="UniProtKB-KW"/>
</dbReference>
<evidence type="ECO:0000313" key="14">
    <source>
        <dbReference type="EMBL" id="PQJ66375.1"/>
    </source>
</evidence>
<feature type="binding site" evidence="12">
    <location>
        <position position="102"/>
    </location>
    <ligand>
        <name>[4Fe-4S] cluster</name>
        <dbReference type="ChEBI" id="CHEBI:49883"/>
        <label>2</label>
    </ligand>
</feature>
<comment type="subunit">
    <text evidence="8">NDH-1 is composed of 13 different subunits. Subunits NuoA, H, J, K, L, M, N constitute the membrane sector of the complex.</text>
</comment>
<evidence type="ECO:0000256" key="6">
    <source>
        <dbReference type="ARBA" id="ARBA00023004"/>
    </source>
</evidence>
<keyword evidence="6 12" id="KW-0408">Iron</keyword>
<comment type="function">
    <text evidence="12">NDH-1 shuttles electrons from NADH, via FMN and iron-sulfur (Fe-S) centers, to quinones in the respiratory chain. The immediate electron acceptor for the enzyme in this species is believed to be ubiquinone. Couples the redox reaction to proton translocation (for every two electrons transferred, four hydrogen ions are translocated across the cytoplasmic membrane), and thus conserves the redox energy in a proton gradient.</text>
</comment>
<evidence type="ECO:0000256" key="9">
    <source>
        <dbReference type="ARBA" id="ARBA00040641"/>
    </source>
</evidence>
<dbReference type="GO" id="GO:0005506">
    <property type="term" value="F:iron ion binding"/>
    <property type="evidence" value="ECO:0007669"/>
    <property type="project" value="UniProtKB-UniRule"/>
</dbReference>
<keyword evidence="12" id="KW-1003">Cell membrane</keyword>
<dbReference type="InterPro" id="IPR017900">
    <property type="entry name" value="4Fe4S_Fe_S_CS"/>
</dbReference>
<dbReference type="OrthoDB" id="9808559at2"/>
<dbReference type="GO" id="GO:0048038">
    <property type="term" value="F:quinone binding"/>
    <property type="evidence" value="ECO:0007669"/>
    <property type="project" value="UniProtKB-KW"/>
</dbReference>
<evidence type="ECO:0000313" key="18">
    <source>
        <dbReference type="Proteomes" id="UP000240989"/>
    </source>
</evidence>
<dbReference type="HAMAP" id="MF_01351">
    <property type="entry name" value="NDH1_NuoI"/>
    <property type="match status" value="1"/>
</dbReference>
<comment type="cofactor">
    <cofactor evidence="12">
        <name>[4Fe-4S] cluster</name>
        <dbReference type="ChEBI" id="CHEBI:49883"/>
    </cofactor>
    <text evidence="12">Binds 2 [4Fe-4S] clusters per subunit.</text>
</comment>
<dbReference type="Gene3D" id="3.30.70.3270">
    <property type="match status" value="1"/>
</dbReference>
<evidence type="ECO:0000256" key="11">
    <source>
        <dbReference type="ARBA" id="ARBA00043079"/>
    </source>
</evidence>
<keyword evidence="7 12" id="KW-0411">Iron-sulfur</keyword>
<dbReference type="AlphaFoldDB" id="A0A0D8QA66"/>
<dbReference type="Proteomes" id="UP000238730">
    <property type="component" value="Unassembled WGS sequence"/>
</dbReference>
<comment type="subcellular location">
    <subcellularLocation>
        <location evidence="12">Cell membrane</location>
        <topology evidence="12">Peripheral membrane protein</topology>
    </subcellularLocation>
</comment>
<keyword evidence="2 12" id="KW-0004">4Fe-4S</keyword>
<evidence type="ECO:0000313" key="17">
    <source>
        <dbReference type="Proteomes" id="UP000238730"/>
    </source>
</evidence>
<evidence type="ECO:0000313" key="16">
    <source>
        <dbReference type="EMBL" id="PSX11608.1"/>
    </source>
</evidence>
<dbReference type="Proteomes" id="UP000241440">
    <property type="component" value="Unassembled WGS sequence"/>
</dbReference>
<comment type="subunit">
    <text evidence="12">NDH-1 is composed of 14 different subunits. Subunits NuoA, H, J, K, L, M, N constitute the membrane sector of the complex.</text>
</comment>
<proteinExistence type="inferred from homology"/>
<feature type="domain" description="4Fe-4S ferredoxin-type" evidence="13">
    <location>
        <begin position="87"/>
        <end position="116"/>
    </location>
</feature>
<dbReference type="Proteomes" id="UP000240989">
    <property type="component" value="Unassembled WGS sequence"/>
</dbReference>
<dbReference type="GO" id="GO:0050136">
    <property type="term" value="F:NADH dehydrogenase (quinone) (non-electrogenic) activity"/>
    <property type="evidence" value="ECO:0007669"/>
    <property type="project" value="UniProtKB-UniRule"/>
</dbReference>
<feature type="binding site" evidence="12">
    <location>
        <position position="57"/>
    </location>
    <ligand>
        <name>[4Fe-4S] cluster</name>
        <dbReference type="ChEBI" id="CHEBI:49883"/>
        <label>1</label>
    </ligand>
</feature>
<dbReference type="NCBIfam" id="TIGR01971">
    <property type="entry name" value="NuoI"/>
    <property type="match status" value="1"/>
</dbReference>
<dbReference type="GO" id="GO:0005886">
    <property type="term" value="C:plasma membrane"/>
    <property type="evidence" value="ECO:0007669"/>
    <property type="project" value="UniProtKB-SubCell"/>
</dbReference>
<keyword evidence="5 12" id="KW-1278">Translocase</keyword>
<evidence type="ECO:0000256" key="12">
    <source>
        <dbReference type="HAMAP-Rule" id="MF_01351"/>
    </source>
</evidence>
<dbReference type="Pfam" id="PF12838">
    <property type="entry name" value="Fer4_7"/>
    <property type="match status" value="1"/>
</dbReference>
<evidence type="ECO:0000256" key="1">
    <source>
        <dbReference type="ARBA" id="ARBA00010277"/>
    </source>
</evidence>
<evidence type="ECO:0000313" key="19">
    <source>
        <dbReference type="Proteomes" id="UP000241440"/>
    </source>
</evidence>
<evidence type="ECO:0000256" key="2">
    <source>
        <dbReference type="ARBA" id="ARBA00022485"/>
    </source>
</evidence>
<feature type="binding site" evidence="12">
    <location>
        <position position="106"/>
    </location>
    <ligand>
        <name>[4Fe-4S] cluster</name>
        <dbReference type="ChEBI" id="CHEBI:49883"/>
        <label>1</label>
    </ligand>
</feature>
<dbReference type="NCBIfam" id="NF004536">
    <property type="entry name" value="PRK05888.1-1"/>
    <property type="match status" value="1"/>
</dbReference>
<evidence type="ECO:0000256" key="3">
    <source>
        <dbReference type="ARBA" id="ARBA00022723"/>
    </source>
</evidence>
<name>A0A0D8QA66_PHOAN</name>
<feature type="binding site" evidence="12">
    <location>
        <position position="96"/>
    </location>
    <ligand>
        <name>[4Fe-4S] cluster</name>
        <dbReference type="ChEBI" id="CHEBI:49883"/>
        <label>2</label>
    </ligand>
</feature>
<dbReference type="InterPro" id="IPR010226">
    <property type="entry name" value="NADH_quinone_OxRdtase_chainI"/>
</dbReference>
<keyword evidence="18" id="KW-1185">Reference proteome</keyword>
<feature type="binding site" evidence="12">
    <location>
        <position position="99"/>
    </location>
    <ligand>
        <name>[4Fe-4S] cluster</name>
        <dbReference type="ChEBI" id="CHEBI:49883"/>
        <label>2</label>
    </ligand>
</feature>
<comment type="similarity">
    <text evidence="1 12">Belongs to the complex I 23 kDa subunit family.</text>
</comment>
<feature type="binding site" evidence="12">
    <location>
        <position position="67"/>
    </location>
    <ligand>
        <name>[4Fe-4S] cluster</name>
        <dbReference type="ChEBI" id="CHEBI:49883"/>
        <label>2</label>
    </ligand>
</feature>
<accession>A0A0D8QA66</accession>
<evidence type="ECO:0000256" key="5">
    <source>
        <dbReference type="ARBA" id="ARBA00022967"/>
    </source>
</evidence>
<reference evidence="14 17" key="1">
    <citation type="submission" date="2016-12" db="EMBL/GenBank/DDBJ databases">
        <title>Diversity of luminous bacteria.</title>
        <authorList>
            <person name="Yoshizawa S."/>
            <person name="Kogure K."/>
        </authorList>
    </citation>
    <scope>NUCLEOTIDE SEQUENCE [LARGE SCALE GENOMIC DNA]</scope>
    <source>
        <strain evidence="14 17">LC1-200</strain>
    </source>
</reference>
<keyword evidence="12" id="KW-0520">NAD</keyword>
<dbReference type="PANTHER" id="PTHR10849:SF20">
    <property type="entry name" value="NADH DEHYDROGENASE [UBIQUINONE] IRON-SULFUR PROTEIN 8, MITOCHONDRIAL"/>
    <property type="match status" value="1"/>
</dbReference>
<dbReference type="EC" id="7.1.1.-" evidence="12"/>
<feature type="domain" description="4Fe-4S ferredoxin-type" evidence="13">
    <location>
        <begin position="45"/>
        <end position="77"/>
    </location>
</feature>
<keyword evidence="4" id="KW-0677">Repeat</keyword>
<organism evidence="14 17">
    <name type="scientific">Photobacterium angustum</name>
    <dbReference type="NCBI Taxonomy" id="661"/>
    <lineage>
        <taxon>Bacteria</taxon>
        <taxon>Pseudomonadati</taxon>
        <taxon>Pseudomonadota</taxon>
        <taxon>Gammaproteobacteria</taxon>
        <taxon>Vibrionales</taxon>
        <taxon>Vibrionaceae</taxon>
        <taxon>Photobacterium</taxon>
    </lineage>
</organism>
<dbReference type="RefSeq" id="WP_006646487.1">
    <property type="nucleotide sequence ID" value="NZ_JAKJTG010000010.1"/>
</dbReference>
<dbReference type="GeneID" id="61229486"/>
<keyword evidence="12" id="KW-0472">Membrane</keyword>
<feature type="binding site" evidence="12">
    <location>
        <position position="63"/>
    </location>
    <ligand>
        <name>[4Fe-4S] cluster</name>
        <dbReference type="ChEBI" id="CHEBI:49883"/>
        <label>1</label>
    </ligand>
</feature>
<dbReference type="PANTHER" id="PTHR10849">
    <property type="entry name" value="NADH DEHYDROGENASE UBIQUINONE IRON-SULFUR PROTEIN 8, MITOCHONDRIAL"/>
    <property type="match status" value="1"/>
</dbReference>
<evidence type="ECO:0000256" key="7">
    <source>
        <dbReference type="ARBA" id="ARBA00023014"/>
    </source>
</evidence>
<reference evidence="18 19" key="2">
    <citation type="submission" date="2018-01" db="EMBL/GenBank/DDBJ databases">
        <title>Whole genome sequencing of Histamine producing bacteria.</title>
        <authorList>
            <person name="Butler K."/>
        </authorList>
    </citation>
    <scope>NUCLEOTIDE SEQUENCE [LARGE SCALE GENOMIC DNA]</scope>
    <source>
        <strain evidence="15 19">A2-1</strain>
        <strain evidence="16 18">A6-1</strain>
    </source>
</reference>
<comment type="catalytic activity">
    <reaction evidence="12">
        <text>a quinone + NADH + 5 H(+)(in) = a quinol + NAD(+) + 4 H(+)(out)</text>
        <dbReference type="Rhea" id="RHEA:57888"/>
        <dbReference type="ChEBI" id="CHEBI:15378"/>
        <dbReference type="ChEBI" id="CHEBI:24646"/>
        <dbReference type="ChEBI" id="CHEBI:57540"/>
        <dbReference type="ChEBI" id="CHEBI:57945"/>
        <dbReference type="ChEBI" id="CHEBI:132124"/>
    </reaction>
</comment>
<keyword evidence="12" id="KW-0874">Quinone</keyword>
<gene>
    <name evidence="12" type="primary">nuoI</name>
    <name evidence="14" type="ORF">BTO08_02530</name>
    <name evidence="16" type="ORF">C0W27_04340</name>
    <name evidence="15" type="ORF">C0W41_13285</name>
</gene>
<keyword evidence="3 12" id="KW-0479">Metal-binding</keyword>
<dbReference type="InterPro" id="IPR017896">
    <property type="entry name" value="4Fe4S_Fe-S-bd"/>
</dbReference>
<dbReference type="SUPFAM" id="SSF54862">
    <property type="entry name" value="4Fe-4S ferredoxins"/>
    <property type="match status" value="1"/>
</dbReference>
<dbReference type="EMBL" id="PYOY01000006">
    <property type="protein sequence ID" value="PSX06989.1"/>
    <property type="molecule type" value="Genomic_DNA"/>
</dbReference>